<dbReference type="PROSITE" id="PS00585">
    <property type="entry name" value="RIBOSOMAL_S5"/>
    <property type="match status" value="1"/>
</dbReference>
<comment type="caution">
    <text evidence="11">The sequence shown here is derived from an EMBL/GenBank/DDBJ whole genome shotgun (WGS) entry which is preliminary data.</text>
</comment>
<name>A0ABX1V8P2_9PLAN</name>
<dbReference type="PANTHER" id="PTHR48277:SF1">
    <property type="entry name" value="MITOCHONDRIAL RIBOSOMAL PROTEIN S5"/>
    <property type="match status" value="1"/>
</dbReference>
<keyword evidence="6 8" id="KW-0687">Ribonucleoprotein</keyword>
<dbReference type="NCBIfam" id="TIGR01021">
    <property type="entry name" value="rpsE_bact"/>
    <property type="match status" value="1"/>
</dbReference>
<dbReference type="Gene3D" id="3.30.160.20">
    <property type="match status" value="1"/>
</dbReference>
<dbReference type="InterPro" id="IPR014721">
    <property type="entry name" value="Ribsml_uS5_D2-typ_fold_subgr"/>
</dbReference>
<evidence type="ECO:0000313" key="11">
    <source>
        <dbReference type="EMBL" id="NNJ24169.1"/>
    </source>
</evidence>
<dbReference type="Gene3D" id="3.30.230.10">
    <property type="match status" value="1"/>
</dbReference>
<comment type="function">
    <text evidence="8">With S4 and S12 plays an important role in translational accuracy.</text>
</comment>
<accession>A0ABX1V8P2</accession>
<organism evidence="11 12">
    <name type="scientific">Alienimonas chondri</name>
    <dbReference type="NCBI Taxonomy" id="2681879"/>
    <lineage>
        <taxon>Bacteria</taxon>
        <taxon>Pseudomonadati</taxon>
        <taxon>Planctomycetota</taxon>
        <taxon>Planctomycetia</taxon>
        <taxon>Planctomycetales</taxon>
        <taxon>Planctomycetaceae</taxon>
        <taxon>Alienimonas</taxon>
    </lineage>
</organism>
<keyword evidence="12" id="KW-1185">Reference proteome</keyword>
<evidence type="ECO:0000256" key="1">
    <source>
        <dbReference type="ARBA" id="ARBA00003093"/>
    </source>
</evidence>
<comment type="domain">
    <text evidence="8">The N-terminal domain interacts with the head of the 30S subunit; the C-terminal domain interacts with the body and contacts protein S4. The interaction surface between S4 and S5 is involved in control of translational fidelity.</text>
</comment>
<dbReference type="InterPro" id="IPR005712">
    <property type="entry name" value="Ribosomal_uS5_bac-type"/>
</dbReference>
<dbReference type="InterPro" id="IPR018192">
    <property type="entry name" value="Ribosomal_uS5_N_CS"/>
</dbReference>
<keyword evidence="4 8" id="KW-0694">RNA-binding</keyword>
<evidence type="ECO:0000256" key="5">
    <source>
        <dbReference type="ARBA" id="ARBA00022980"/>
    </source>
</evidence>
<evidence type="ECO:0000256" key="7">
    <source>
        <dbReference type="ARBA" id="ARBA00035255"/>
    </source>
</evidence>
<evidence type="ECO:0000256" key="2">
    <source>
        <dbReference type="ARBA" id="ARBA00008945"/>
    </source>
</evidence>
<keyword evidence="5 8" id="KW-0689">Ribosomal protein</keyword>
<dbReference type="EMBL" id="WTPX01000004">
    <property type="protein sequence ID" value="NNJ24169.1"/>
    <property type="molecule type" value="Genomic_DNA"/>
</dbReference>
<evidence type="ECO:0000259" key="10">
    <source>
        <dbReference type="PROSITE" id="PS50881"/>
    </source>
</evidence>
<protein>
    <recommendedName>
        <fullName evidence="7 8">Small ribosomal subunit protein uS5</fullName>
    </recommendedName>
</protein>
<dbReference type="RefSeq" id="WP_171182824.1">
    <property type="nucleotide sequence ID" value="NZ_WTPX01000004.1"/>
</dbReference>
<evidence type="ECO:0000256" key="8">
    <source>
        <dbReference type="HAMAP-Rule" id="MF_01307"/>
    </source>
</evidence>
<dbReference type="SUPFAM" id="SSF54768">
    <property type="entry name" value="dsRNA-binding domain-like"/>
    <property type="match status" value="1"/>
</dbReference>
<feature type="domain" description="S5 DRBM" evidence="10">
    <location>
        <begin position="8"/>
        <end position="71"/>
    </location>
</feature>
<evidence type="ECO:0000313" key="12">
    <source>
        <dbReference type="Proteomes" id="UP000609651"/>
    </source>
</evidence>
<evidence type="ECO:0000256" key="4">
    <source>
        <dbReference type="ARBA" id="ARBA00022884"/>
    </source>
</evidence>
<evidence type="ECO:0000256" key="3">
    <source>
        <dbReference type="ARBA" id="ARBA00022730"/>
    </source>
</evidence>
<dbReference type="InterPro" id="IPR013810">
    <property type="entry name" value="Ribosomal_uS5_N"/>
</dbReference>
<dbReference type="HAMAP" id="MF_01307_B">
    <property type="entry name" value="Ribosomal_uS5_B"/>
    <property type="match status" value="1"/>
</dbReference>
<dbReference type="GO" id="GO:0005840">
    <property type="term" value="C:ribosome"/>
    <property type="evidence" value="ECO:0007669"/>
    <property type="project" value="UniProtKB-KW"/>
</dbReference>
<dbReference type="SUPFAM" id="SSF54211">
    <property type="entry name" value="Ribosomal protein S5 domain 2-like"/>
    <property type="match status" value="1"/>
</dbReference>
<gene>
    <name evidence="8 11" type="primary">rpsE</name>
    <name evidence="11" type="ORF">LzC2_02190</name>
</gene>
<dbReference type="Pfam" id="PF03719">
    <property type="entry name" value="Ribosomal_S5_C"/>
    <property type="match status" value="1"/>
</dbReference>
<comment type="subunit">
    <text evidence="8">Part of the 30S ribosomal subunit. Contacts proteins S4 and S8.</text>
</comment>
<comment type="similarity">
    <text evidence="2 8 9">Belongs to the universal ribosomal protein uS5 family.</text>
</comment>
<dbReference type="PANTHER" id="PTHR48277">
    <property type="entry name" value="MITOCHONDRIAL RIBOSOMAL PROTEIN S5"/>
    <property type="match status" value="1"/>
</dbReference>
<dbReference type="PROSITE" id="PS50881">
    <property type="entry name" value="S5_DSRBD"/>
    <property type="match status" value="1"/>
</dbReference>
<evidence type="ECO:0000256" key="6">
    <source>
        <dbReference type="ARBA" id="ARBA00023274"/>
    </source>
</evidence>
<sequence length="158" mass="16718">MSQGRGDSPEKTVQIRRCSCVVKGGRRFSFTALVVTGNSQGKVGYGYGKAIEVPLAIEKATKQANRQMKDIPLVDGTIPHKVIGSYRSSKVILIPARPGTGIIAGEAVRAVVESAGVTDILTKSIGSSNPVNLVKAVMQGLESLRTRETVATLRGVEL</sequence>
<dbReference type="InterPro" id="IPR020568">
    <property type="entry name" value="Ribosomal_Su5_D2-typ_SF"/>
</dbReference>
<comment type="function">
    <text evidence="1 8">Located at the back of the 30S subunit body where it stabilizes the conformation of the head with respect to the body.</text>
</comment>
<dbReference type="Pfam" id="PF00333">
    <property type="entry name" value="Ribosomal_S5"/>
    <property type="match status" value="1"/>
</dbReference>
<dbReference type="InterPro" id="IPR005324">
    <property type="entry name" value="Ribosomal_uS5_C"/>
</dbReference>
<dbReference type="Proteomes" id="UP000609651">
    <property type="component" value="Unassembled WGS sequence"/>
</dbReference>
<reference evidence="11 12" key="1">
    <citation type="journal article" date="2020" name="Syst. Appl. Microbiol.">
        <title>Alienimonas chondri sp. nov., a novel planctomycete isolated from the biofilm of the red alga Chondrus crispus.</title>
        <authorList>
            <person name="Vitorino I."/>
            <person name="Albuquerque L."/>
            <person name="Wiegand S."/>
            <person name="Kallscheuer N."/>
            <person name="da Costa M.S."/>
            <person name="Lobo-da-Cunha A."/>
            <person name="Jogler C."/>
            <person name="Lage O.M."/>
        </authorList>
    </citation>
    <scope>NUCLEOTIDE SEQUENCE [LARGE SCALE GENOMIC DNA]</scope>
    <source>
        <strain evidence="11 12">LzC2</strain>
    </source>
</reference>
<proteinExistence type="inferred from homology"/>
<evidence type="ECO:0000256" key="9">
    <source>
        <dbReference type="RuleBase" id="RU003823"/>
    </source>
</evidence>
<dbReference type="InterPro" id="IPR000851">
    <property type="entry name" value="Ribosomal_uS5"/>
</dbReference>
<keyword evidence="3 8" id="KW-0699">rRNA-binding</keyword>